<organism evidence="1 2">
    <name type="scientific">Corynebacterium tuberculostearicum</name>
    <dbReference type="NCBI Taxonomy" id="38304"/>
    <lineage>
        <taxon>Bacteria</taxon>
        <taxon>Bacillati</taxon>
        <taxon>Actinomycetota</taxon>
        <taxon>Actinomycetes</taxon>
        <taxon>Mycobacteriales</taxon>
        <taxon>Corynebacteriaceae</taxon>
        <taxon>Corynebacterium</taxon>
    </lineage>
</organism>
<gene>
    <name evidence="1" type="ORF">RAE03_08605</name>
</gene>
<evidence type="ECO:0000313" key="1">
    <source>
        <dbReference type="EMBL" id="MDV2419828.1"/>
    </source>
</evidence>
<reference evidence="1" key="1">
    <citation type="submission" date="2023-08" db="EMBL/GenBank/DDBJ databases">
        <title>Genomic characterization of the C. tuberculostearicum species complex, a ubiquitous member of the human skin microbiome.</title>
        <authorList>
            <person name="Ahmed N."/>
            <person name="Deming C."/>
            <person name="Conlan S."/>
            <person name="Segre J."/>
        </authorList>
    </citation>
    <scope>NUCLEOTIDE SEQUENCE</scope>
    <source>
        <strain evidence="1">CTNIH22</strain>
    </source>
</reference>
<dbReference type="AlphaFoldDB" id="A0AAE4SUZ5"/>
<sequence>MFVVELEHCLGIAKIAWPLEDLGDFSCMRDAFAIDKQKRLRTLSLTSTAKQRLELTVKDVSGFSAAPPAICRQASVTIKKSVENGARWLQQGPAYGTPEWQDGYGQCDMIESRNNKLKNSLGIGIGDSTVRLMRGWAGQLLATAISCVAVNILLLAPDSAWFDEDGTDKTRRHAIVVMT</sequence>
<comment type="caution">
    <text evidence="1">The sequence shown here is derived from an EMBL/GenBank/DDBJ whole genome shotgun (WGS) entry which is preliminary data.</text>
</comment>
<evidence type="ECO:0000313" key="2">
    <source>
        <dbReference type="Proteomes" id="UP001185706"/>
    </source>
</evidence>
<dbReference type="EMBL" id="JAVBIB010000013">
    <property type="protein sequence ID" value="MDV2419828.1"/>
    <property type="molecule type" value="Genomic_DNA"/>
</dbReference>
<dbReference type="RefSeq" id="WP_316993617.1">
    <property type="nucleotide sequence ID" value="NZ_JAVBIB010000013.1"/>
</dbReference>
<proteinExistence type="predicted"/>
<name>A0AAE4SUZ5_9CORY</name>
<accession>A0AAE4SUZ5</accession>
<protein>
    <submittedName>
        <fullName evidence="1">Uncharacterized protein</fullName>
    </submittedName>
</protein>
<dbReference type="Proteomes" id="UP001185706">
    <property type="component" value="Unassembled WGS sequence"/>
</dbReference>